<keyword evidence="1" id="KW-0732">Signal</keyword>
<dbReference type="AlphaFoldDB" id="A0A0V0S3X2"/>
<reference evidence="2 3" key="1">
    <citation type="submission" date="2015-01" db="EMBL/GenBank/DDBJ databases">
        <title>Evolution of Trichinella species and genotypes.</title>
        <authorList>
            <person name="Korhonen P.K."/>
            <person name="Edoardo P."/>
            <person name="Giuseppe L.R."/>
            <person name="Gasser R.B."/>
        </authorList>
    </citation>
    <scope>NUCLEOTIDE SEQUENCE [LARGE SCALE GENOMIC DNA]</scope>
    <source>
        <strain evidence="2">ISS37</strain>
    </source>
</reference>
<evidence type="ECO:0000313" key="3">
    <source>
        <dbReference type="Proteomes" id="UP000054630"/>
    </source>
</evidence>
<accession>A0A0V0S3X2</accession>
<gene>
    <name evidence="2" type="ORF">T07_12058</name>
</gene>
<name>A0A0V0S3X2_9BILA</name>
<proteinExistence type="predicted"/>
<dbReference type="EMBL" id="JYDL01000041">
    <property type="protein sequence ID" value="KRX21178.1"/>
    <property type="molecule type" value="Genomic_DNA"/>
</dbReference>
<evidence type="ECO:0000256" key="1">
    <source>
        <dbReference type="SAM" id="SignalP"/>
    </source>
</evidence>
<dbReference type="Proteomes" id="UP000054630">
    <property type="component" value="Unassembled WGS sequence"/>
</dbReference>
<keyword evidence="3" id="KW-1185">Reference proteome</keyword>
<sequence length="66" mass="8229">MLSFGFNHAFLITWWLHHRTYGIDYRKTTTIEEFLRIHQNCTDHEIVEYTRERWSTKYANYNFNVL</sequence>
<comment type="caution">
    <text evidence="2">The sequence shown here is derived from an EMBL/GenBank/DDBJ whole genome shotgun (WGS) entry which is preliminary data.</text>
</comment>
<feature type="signal peptide" evidence="1">
    <location>
        <begin position="1"/>
        <end position="22"/>
    </location>
</feature>
<organism evidence="2 3">
    <name type="scientific">Trichinella nelsoni</name>
    <dbReference type="NCBI Taxonomy" id="6336"/>
    <lineage>
        <taxon>Eukaryota</taxon>
        <taxon>Metazoa</taxon>
        <taxon>Ecdysozoa</taxon>
        <taxon>Nematoda</taxon>
        <taxon>Enoplea</taxon>
        <taxon>Dorylaimia</taxon>
        <taxon>Trichinellida</taxon>
        <taxon>Trichinellidae</taxon>
        <taxon>Trichinella</taxon>
    </lineage>
</organism>
<evidence type="ECO:0000313" key="2">
    <source>
        <dbReference type="EMBL" id="KRX21178.1"/>
    </source>
</evidence>
<protein>
    <submittedName>
        <fullName evidence="2">Uncharacterized protein</fullName>
    </submittedName>
</protein>
<feature type="chain" id="PRO_5006868293" evidence="1">
    <location>
        <begin position="23"/>
        <end position="66"/>
    </location>
</feature>